<keyword evidence="14" id="KW-0325">Glycoprotein</keyword>
<evidence type="ECO:0000256" key="9">
    <source>
        <dbReference type="ARBA" id="ARBA00022989"/>
    </source>
</evidence>
<accession>A0AAV4I4P3</accession>
<dbReference type="GO" id="GO:0016491">
    <property type="term" value="F:oxidoreductase activity"/>
    <property type="evidence" value="ECO:0007669"/>
    <property type="project" value="UniProtKB-KW"/>
</dbReference>
<gene>
    <name evidence="17" type="ORF">ElyMa_001196800</name>
</gene>
<dbReference type="Gene3D" id="2.60.40.420">
    <property type="entry name" value="Cupredoxins - blue copper proteins"/>
    <property type="match status" value="4"/>
</dbReference>
<dbReference type="Proteomes" id="UP000762676">
    <property type="component" value="Unassembled WGS sequence"/>
</dbReference>
<keyword evidence="8" id="KW-0677">Repeat</keyword>
<evidence type="ECO:0000256" key="3">
    <source>
        <dbReference type="ARBA" id="ARBA00010609"/>
    </source>
</evidence>
<dbReference type="GO" id="GO:0005886">
    <property type="term" value="C:plasma membrane"/>
    <property type="evidence" value="ECO:0007669"/>
    <property type="project" value="TreeGrafter"/>
</dbReference>
<dbReference type="GO" id="GO:0005507">
    <property type="term" value="F:copper ion binding"/>
    <property type="evidence" value="ECO:0007669"/>
    <property type="project" value="InterPro"/>
</dbReference>
<dbReference type="InterPro" id="IPR045087">
    <property type="entry name" value="Cu-oxidase_fam"/>
</dbReference>
<comment type="similarity">
    <text evidence="3">Belongs to the multicopper oxidase family.</text>
</comment>
<feature type="domain" description="Plastocyanin-like" evidence="16">
    <location>
        <begin position="700"/>
        <end position="776"/>
    </location>
</feature>
<organism evidence="17 18">
    <name type="scientific">Elysia marginata</name>
    <dbReference type="NCBI Taxonomy" id="1093978"/>
    <lineage>
        <taxon>Eukaryota</taxon>
        <taxon>Metazoa</taxon>
        <taxon>Spiralia</taxon>
        <taxon>Lophotrochozoa</taxon>
        <taxon>Mollusca</taxon>
        <taxon>Gastropoda</taxon>
        <taxon>Heterobranchia</taxon>
        <taxon>Euthyneura</taxon>
        <taxon>Panpulmonata</taxon>
        <taxon>Sacoglossa</taxon>
        <taxon>Placobranchoidea</taxon>
        <taxon>Plakobranchidae</taxon>
        <taxon>Elysia</taxon>
    </lineage>
</organism>
<keyword evidence="18" id="KW-1185">Reference proteome</keyword>
<evidence type="ECO:0000256" key="10">
    <source>
        <dbReference type="ARBA" id="ARBA00023002"/>
    </source>
</evidence>
<evidence type="ECO:0000256" key="14">
    <source>
        <dbReference type="ARBA" id="ARBA00023180"/>
    </source>
</evidence>
<keyword evidence="13" id="KW-1015">Disulfide bond</keyword>
<dbReference type="Pfam" id="PF07732">
    <property type="entry name" value="Cu-oxidase_3"/>
    <property type="match status" value="2"/>
</dbReference>
<evidence type="ECO:0000256" key="12">
    <source>
        <dbReference type="ARBA" id="ARBA00023136"/>
    </source>
</evidence>
<dbReference type="FunFam" id="2.60.40.420:FF:000028">
    <property type="entry name" value="Ceruloplasmin"/>
    <property type="match status" value="1"/>
</dbReference>
<dbReference type="GO" id="GO:0006826">
    <property type="term" value="P:iron ion transport"/>
    <property type="evidence" value="ECO:0007669"/>
    <property type="project" value="TreeGrafter"/>
</dbReference>
<feature type="signal peptide" evidence="15">
    <location>
        <begin position="1"/>
        <end position="23"/>
    </location>
</feature>
<name>A0AAV4I4P3_9GAST</name>
<keyword evidence="12" id="KW-0472">Membrane</keyword>
<keyword evidence="5" id="KW-0812">Transmembrane</keyword>
<evidence type="ECO:0000256" key="4">
    <source>
        <dbReference type="ARBA" id="ARBA00022448"/>
    </source>
</evidence>
<comment type="subcellular location">
    <subcellularLocation>
        <location evidence="2">Membrane</location>
        <topology evidence="2">Single-pass membrane protein</topology>
    </subcellularLocation>
</comment>
<keyword evidence="6" id="KW-0479">Metal-binding</keyword>
<evidence type="ECO:0000313" key="17">
    <source>
        <dbReference type="EMBL" id="GFS05338.1"/>
    </source>
</evidence>
<dbReference type="EMBL" id="BMAT01002358">
    <property type="protein sequence ID" value="GFS05338.1"/>
    <property type="molecule type" value="Genomic_DNA"/>
</dbReference>
<keyword evidence="10" id="KW-0560">Oxidoreductase</keyword>
<protein>
    <submittedName>
        <fullName evidence="17">Hephaestin-like protein 1</fullName>
    </submittedName>
</protein>
<keyword evidence="4" id="KW-0813">Transport</keyword>
<evidence type="ECO:0000256" key="2">
    <source>
        <dbReference type="ARBA" id="ARBA00004167"/>
    </source>
</evidence>
<evidence type="ECO:0000256" key="6">
    <source>
        <dbReference type="ARBA" id="ARBA00022723"/>
    </source>
</evidence>
<dbReference type="InterPro" id="IPR008972">
    <property type="entry name" value="Cupredoxin"/>
</dbReference>
<keyword evidence="11" id="KW-0406">Ion transport</keyword>
<proteinExistence type="inferred from homology"/>
<dbReference type="PANTHER" id="PTHR11709">
    <property type="entry name" value="MULTI-COPPER OXIDASE"/>
    <property type="match status" value="1"/>
</dbReference>
<evidence type="ECO:0000256" key="11">
    <source>
        <dbReference type="ARBA" id="ARBA00023065"/>
    </source>
</evidence>
<dbReference type="PANTHER" id="PTHR11709:SF504">
    <property type="entry name" value="PLASTOCYANIN-LIKE DOMAIN-CONTAINING PROTEIN"/>
    <property type="match status" value="1"/>
</dbReference>
<evidence type="ECO:0000313" key="18">
    <source>
        <dbReference type="Proteomes" id="UP000762676"/>
    </source>
</evidence>
<evidence type="ECO:0000256" key="7">
    <source>
        <dbReference type="ARBA" id="ARBA00022729"/>
    </source>
</evidence>
<sequence>MKIHIQLSCALVSLLLLSQSASGAVRRYFLAARDVAWDYAPQGSNLADPKDQASADVYLKRSADRIGHTYKKTTYYQFTDATFSQEFYKQPLLGILGPTLHAEVGDTLEITYFNNATHVFSVHPHGLFYLKDAEGAIYIDGTSGKFKHDDIVLPGQTVTLTWNVTESDAPGDGDPNCLPWIYHSHVNTPRDTSAGVTGLLVTCKKGVLDADNLRTDVDKEIPVFVKNYDENLSWHVEDNIATYCLDPARCRSLRDSGDEAFTESNYMRSINGYMYGHLPQLEACVGQRVALYFVGFGNEFDVHSIHFHGQTLDYQHTRGDTVSVYSATFVAAEMSPRESGFWRVTDMVGTNQKDGIVAFLFTKSCPGASAPPNTLTGTTRDYFLSADQVTWDYGPGGKDRNNGNPAIVPGGYVDSGKLHTYVFRVPDDFLDNVTAPCLNFLYTSGPDMYRDYNSGLVGPILICKKGYLGIAAKPKEFFLLLSTFDENKSHYLDKNIQDAGLTSKLDKQDPDFQESNHMFSINGYSFGNIPGLRMCVGETVTWYVMSMGSDLDVHTVTFDGNPFTERGKHRDGRHLVPGSTAGLSMAANNMGVWEVMSHSTLARDRGMYGFYEVTNCGVGDATVKDDLSVTVAPGAVTREYFVAAEEVDWNYAPLERSLITGQDLNDPRVDGHIFVRSDDQFIGTVYRKAVFRGYTDATFQTKIPQVHENILGPVLRAEVGDHISVTFLNKASQLYSMHSRGIRTSQSDSGTNYGQAVAAFPGLAHVYHWQVPVSSGPGPSDPNCIPWLYYSAVDPTRDAHSGLVGTLVVCRPGTLDSSGRRQDGVDKELFVLMSVMNENLSWYLNQNIQRFAPARIATDYRNDGDFEESNLMHAVNGRVFGNNPELYMEYGANVTWYLMSLGAEVCIFGPVCSSV</sequence>
<dbReference type="SUPFAM" id="SSF49503">
    <property type="entry name" value="Cupredoxins"/>
    <property type="match status" value="6"/>
</dbReference>
<dbReference type="InterPro" id="IPR011707">
    <property type="entry name" value="Cu-oxidase-like_N"/>
</dbReference>
<feature type="chain" id="PRO_5043752697" evidence="15">
    <location>
        <begin position="24"/>
        <end position="915"/>
    </location>
</feature>
<keyword evidence="9" id="KW-1133">Transmembrane helix</keyword>
<evidence type="ECO:0000256" key="15">
    <source>
        <dbReference type="SAM" id="SignalP"/>
    </source>
</evidence>
<evidence type="ECO:0000256" key="5">
    <source>
        <dbReference type="ARBA" id="ARBA00022692"/>
    </source>
</evidence>
<dbReference type="AlphaFoldDB" id="A0AAV4I4P3"/>
<comment type="caution">
    <text evidence="17">The sequence shown here is derived from an EMBL/GenBank/DDBJ whole genome shotgun (WGS) entry which is preliminary data.</text>
</comment>
<keyword evidence="7 15" id="KW-0732">Signal</keyword>
<evidence type="ECO:0000256" key="8">
    <source>
        <dbReference type="ARBA" id="ARBA00022737"/>
    </source>
</evidence>
<reference evidence="17 18" key="1">
    <citation type="journal article" date="2021" name="Elife">
        <title>Chloroplast acquisition without the gene transfer in kleptoplastic sea slugs, Plakobranchus ocellatus.</title>
        <authorList>
            <person name="Maeda T."/>
            <person name="Takahashi S."/>
            <person name="Yoshida T."/>
            <person name="Shimamura S."/>
            <person name="Takaki Y."/>
            <person name="Nagai Y."/>
            <person name="Toyoda A."/>
            <person name="Suzuki Y."/>
            <person name="Arimoto A."/>
            <person name="Ishii H."/>
            <person name="Satoh N."/>
            <person name="Nishiyama T."/>
            <person name="Hasebe M."/>
            <person name="Maruyama T."/>
            <person name="Minagawa J."/>
            <person name="Obokata J."/>
            <person name="Shigenobu S."/>
        </authorList>
    </citation>
    <scope>NUCLEOTIDE SEQUENCE [LARGE SCALE GENOMIC DNA]</scope>
</reference>
<evidence type="ECO:0000259" key="16">
    <source>
        <dbReference type="Pfam" id="PF07732"/>
    </source>
</evidence>
<feature type="domain" description="Plastocyanin-like" evidence="16">
    <location>
        <begin position="95"/>
        <end position="201"/>
    </location>
</feature>
<evidence type="ECO:0000256" key="13">
    <source>
        <dbReference type="ARBA" id="ARBA00023157"/>
    </source>
</evidence>
<dbReference type="FunFam" id="2.60.40.420:FF:000002">
    <property type="entry name" value="Hephaestin like 1"/>
    <property type="match status" value="1"/>
</dbReference>
<evidence type="ECO:0000256" key="1">
    <source>
        <dbReference type="ARBA" id="ARBA00001935"/>
    </source>
</evidence>
<comment type="cofactor">
    <cofactor evidence="1">
        <name>Cu cation</name>
        <dbReference type="ChEBI" id="CHEBI:23378"/>
    </cofactor>
</comment>